<name>A0AAV4XW60_CAEEX</name>
<organism evidence="1 2">
    <name type="scientific">Caerostris extrusa</name>
    <name type="common">Bark spider</name>
    <name type="synonym">Caerostris bankana</name>
    <dbReference type="NCBI Taxonomy" id="172846"/>
    <lineage>
        <taxon>Eukaryota</taxon>
        <taxon>Metazoa</taxon>
        <taxon>Ecdysozoa</taxon>
        <taxon>Arthropoda</taxon>
        <taxon>Chelicerata</taxon>
        <taxon>Arachnida</taxon>
        <taxon>Araneae</taxon>
        <taxon>Araneomorphae</taxon>
        <taxon>Entelegynae</taxon>
        <taxon>Araneoidea</taxon>
        <taxon>Araneidae</taxon>
        <taxon>Caerostris</taxon>
    </lineage>
</organism>
<reference evidence="1 2" key="1">
    <citation type="submission" date="2021-06" db="EMBL/GenBank/DDBJ databases">
        <title>Caerostris extrusa draft genome.</title>
        <authorList>
            <person name="Kono N."/>
            <person name="Arakawa K."/>
        </authorList>
    </citation>
    <scope>NUCLEOTIDE SEQUENCE [LARGE SCALE GENOMIC DNA]</scope>
</reference>
<sequence length="103" mass="11842">MEEENIMFLNSKLCRQLGAVYNRDRTVYGLRRYLQIFHQSNACFCPIGGTKRSGRIDPFVLNLGARDRCRRPLFVLQGAMDRGEIGIDLGFKSILKILSLLFE</sequence>
<gene>
    <name evidence="1" type="ORF">CEXT_493361</name>
</gene>
<accession>A0AAV4XW60</accession>
<dbReference type="AlphaFoldDB" id="A0AAV4XW60"/>
<proteinExistence type="predicted"/>
<dbReference type="EMBL" id="BPLR01018270">
    <property type="protein sequence ID" value="GIY98221.1"/>
    <property type="molecule type" value="Genomic_DNA"/>
</dbReference>
<evidence type="ECO:0000313" key="2">
    <source>
        <dbReference type="Proteomes" id="UP001054945"/>
    </source>
</evidence>
<comment type="caution">
    <text evidence="1">The sequence shown here is derived from an EMBL/GenBank/DDBJ whole genome shotgun (WGS) entry which is preliminary data.</text>
</comment>
<protein>
    <submittedName>
        <fullName evidence="1">Uncharacterized protein</fullName>
    </submittedName>
</protein>
<keyword evidence="2" id="KW-1185">Reference proteome</keyword>
<evidence type="ECO:0000313" key="1">
    <source>
        <dbReference type="EMBL" id="GIY98221.1"/>
    </source>
</evidence>
<dbReference type="Proteomes" id="UP001054945">
    <property type="component" value="Unassembled WGS sequence"/>
</dbReference>